<feature type="transmembrane region" description="Helical" evidence="6">
    <location>
        <begin position="181"/>
        <end position="199"/>
    </location>
</feature>
<feature type="transmembrane region" description="Helical" evidence="6">
    <location>
        <begin position="211"/>
        <end position="231"/>
    </location>
</feature>
<dbReference type="NCBIfam" id="TIGR00765">
    <property type="entry name" value="yihY_not_rbn"/>
    <property type="match status" value="1"/>
</dbReference>
<evidence type="ECO:0000313" key="7">
    <source>
        <dbReference type="EMBL" id="AFI03606.1"/>
    </source>
</evidence>
<comment type="subcellular location">
    <subcellularLocation>
        <location evidence="1">Cell membrane</location>
        <topology evidence="1">Multi-pass membrane protein</topology>
    </subcellularLocation>
</comment>
<dbReference type="PANTHER" id="PTHR30213:SF0">
    <property type="entry name" value="UPF0761 MEMBRANE PROTEIN YIHY"/>
    <property type="match status" value="1"/>
</dbReference>
<dbReference type="PIRSF" id="PIRSF035875">
    <property type="entry name" value="RNase_BN"/>
    <property type="match status" value="1"/>
</dbReference>
<evidence type="ECO:0000256" key="1">
    <source>
        <dbReference type="ARBA" id="ARBA00004651"/>
    </source>
</evidence>
<dbReference type="GO" id="GO:0005886">
    <property type="term" value="C:plasma membrane"/>
    <property type="evidence" value="ECO:0007669"/>
    <property type="project" value="UniProtKB-SubCell"/>
</dbReference>
<dbReference type="EMBL" id="CP003479">
    <property type="protein sequence ID" value="AFI03606.1"/>
    <property type="molecule type" value="Genomic_DNA"/>
</dbReference>
<feature type="transmembrane region" description="Helical" evidence="6">
    <location>
        <begin position="145"/>
        <end position="169"/>
    </location>
</feature>
<keyword evidence="8" id="KW-1185">Reference proteome</keyword>
<dbReference type="RefSeq" id="WP_014660479.1">
    <property type="nucleotide sequence ID" value="NC_017737.1"/>
</dbReference>
<evidence type="ECO:0000256" key="2">
    <source>
        <dbReference type="ARBA" id="ARBA00022475"/>
    </source>
</evidence>
<evidence type="ECO:0000256" key="3">
    <source>
        <dbReference type="ARBA" id="ARBA00022692"/>
    </source>
</evidence>
<proteinExistence type="predicted"/>
<keyword evidence="5 6" id="KW-0472">Membrane</keyword>
<evidence type="ECO:0000256" key="6">
    <source>
        <dbReference type="SAM" id="Phobius"/>
    </source>
</evidence>
<dbReference type="PATRIC" id="fig|182217.3.peg.334"/>
<reference evidence="8" key="1">
    <citation type="submission" date="2012-04" db="EMBL/GenBank/DDBJ databases">
        <title>Complete genome sequence of Helicobacter cetorum strain MIT 00-7128.</title>
        <authorList>
            <person name="Kersulyte D."/>
            <person name="Berg D.E."/>
        </authorList>
    </citation>
    <scope>NUCLEOTIDE SEQUENCE [LARGE SCALE GENOMIC DNA]</scope>
    <source>
        <strain evidence="8">MIT 00-7128</strain>
    </source>
</reference>
<accession>I0EKY7</accession>
<organism evidence="7 8">
    <name type="scientific">Helicobacter cetorum (strain ATCC BAA-429 / MIT 00-7128)</name>
    <dbReference type="NCBI Taxonomy" id="182217"/>
    <lineage>
        <taxon>Bacteria</taxon>
        <taxon>Pseudomonadati</taxon>
        <taxon>Campylobacterota</taxon>
        <taxon>Epsilonproteobacteria</taxon>
        <taxon>Campylobacterales</taxon>
        <taxon>Helicobacteraceae</taxon>
        <taxon>Helicobacter</taxon>
    </lineage>
</organism>
<feature type="transmembrane region" description="Helical" evidence="6">
    <location>
        <begin position="101"/>
        <end position="119"/>
    </location>
</feature>
<dbReference type="PANTHER" id="PTHR30213">
    <property type="entry name" value="INNER MEMBRANE PROTEIN YHJD"/>
    <property type="match status" value="1"/>
</dbReference>
<gene>
    <name evidence="7" type="ordered locus">HCW_01605</name>
</gene>
<evidence type="ECO:0000256" key="4">
    <source>
        <dbReference type="ARBA" id="ARBA00022989"/>
    </source>
</evidence>
<sequence length="294" mass="34928">MFNLRVFLRNLRGFFHLVKMCFPARLKKFFEGIGELFSYASSLSFYTILSLSPILLFVFTIFVSSYMQAHVGEVEALIFPNAPKLMSAIKEFLETFKKTDMTLGVIEAFSILVALVLFCENYRNIASKIFEARPRDYIYFKGREIFLFWGFGTTLVFLFALPLVVFFDIKIQVFFDDRNSSLLHCLRWIGTYGFFLILFTIPTNHVFLHRFWVFLWVFFTSVSWHILKWAFTYYVLYNRTYHELYGNVSILWFLMSWVYISWLVILLGMYGCKICDKYDPKRVLQGILSFLKIK</sequence>
<keyword evidence="2" id="KW-1003">Cell membrane</keyword>
<evidence type="ECO:0000313" key="8">
    <source>
        <dbReference type="Proteomes" id="UP000005010"/>
    </source>
</evidence>
<keyword evidence="4 6" id="KW-1133">Transmembrane helix</keyword>
<keyword evidence="3 6" id="KW-0812">Transmembrane</keyword>
<dbReference type="Proteomes" id="UP000005010">
    <property type="component" value="Chromosome"/>
</dbReference>
<feature type="transmembrane region" description="Helical" evidence="6">
    <location>
        <begin position="36"/>
        <end position="63"/>
    </location>
</feature>
<dbReference type="Pfam" id="PF03631">
    <property type="entry name" value="Virul_fac_BrkB"/>
    <property type="match status" value="1"/>
</dbReference>
<protein>
    <submittedName>
        <fullName evidence="7">Putative ribonuclease N</fullName>
    </submittedName>
</protein>
<dbReference type="KEGG" id="hce:HCW_01605"/>
<feature type="transmembrane region" description="Helical" evidence="6">
    <location>
        <begin position="251"/>
        <end position="272"/>
    </location>
</feature>
<dbReference type="HOGENOM" id="CLU_032288_0_2_7"/>
<evidence type="ECO:0000256" key="5">
    <source>
        <dbReference type="ARBA" id="ARBA00023136"/>
    </source>
</evidence>
<dbReference type="InterPro" id="IPR017039">
    <property type="entry name" value="Virul_fac_BrkB"/>
</dbReference>
<name>I0EKY7_HELC0</name>
<dbReference type="STRING" id="182217.HCW_01605"/>
<dbReference type="AlphaFoldDB" id="I0EKY7"/>
<dbReference type="eggNOG" id="COG1295">
    <property type="taxonomic scope" value="Bacteria"/>
</dbReference>